<evidence type="ECO:0000313" key="1">
    <source>
        <dbReference type="Proteomes" id="UP000887566"/>
    </source>
</evidence>
<dbReference type="WBParaSite" id="PSAMB.scaffold8939size5573.g31942.t1">
    <property type="protein sequence ID" value="PSAMB.scaffold8939size5573.g31942.t1"/>
    <property type="gene ID" value="PSAMB.scaffold8939size5573.g31942"/>
</dbReference>
<accession>A0A914XLY4</accession>
<reference evidence="2" key="1">
    <citation type="submission" date="2022-11" db="UniProtKB">
        <authorList>
            <consortium name="WormBaseParasite"/>
        </authorList>
    </citation>
    <scope>IDENTIFICATION</scope>
</reference>
<name>A0A914XLY4_9BILA</name>
<evidence type="ECO:0000313" key="2">
    <source>
        <dbReference type="WBParaSite" id="PSAMB.scaffold8939size5573.g31942.t1"/>
    </source>
</evidence>
<organism evidence="1 2">
    <name type="scientific">Plectus sambesii</name>
    <dbReference type="NCBI Taxonomy" id="2011161"/>
    <lineage>
        <taxon>Eukaryota</taxon>
        <taxon>Metazoa</taxon>
        <taxon>Ecdysozoa</taxon>
        <taxon>Nematoda</taxon>
        <taxon>Chromadorea</taxon>
        <taxon>Plectida</taxon>
        <taxon>Plectina</taxon>
        <taxon>Plectoidea</taxon>
        <taxon>Plectidae</taxon>
        <taxon>Plectus</taxon>
    </lineage>
</organism>
<keyword evidence="1" id="KW-1185">Reference proteome</keyword>
<protein>
    <submittedName>
        <fullName evidence="2">Uncharacterized protein</fullName>
    </submittedName>
</protein>
<sequence length="95" mass="10853">MQKGGIVMQEWRLRCKLATWTQMCVDQNDGNGQWVPQPAQSDDDDYHAFAIDNNAGMLTFASAAITLHRPFFALSRSVVFRNAFQRKDVNKIMKC</sequence>
<proteinExistence type="predicted"/>
<dbReference type="Proteomes" id="UP000887566">
    <property type="component" value="Unplaced"/>
</dbReference>
<dbReference type="AlphaFoldDB" id="A0A914XLY4"/>